<dbReference type="AlphaFoldDB" id="A0A9Q1C6F1"/>
<name>A0A9Q1C6F1_HOLLE</name>
<gene>
    <name evidence="1" type="ORF">HOLleu_16264</name>
</gene>
<reference evidence="1" key="1">
    <citation type="submission" date="2021-10" db="EMBL/GenBank/DDBJ databases">
        <title>Tropical sea cucumber genome reveals ecological adaptation and Cuvierian tubules defense mechanism.</title>
        <authorList>
            <person name="Chen T."/>
        </authorList>
    </citation>
    <scope>NUCLEOTIDE SEQUENCE</scope>
    <source>
        <strain evidence="1">Nanhai2018</strain>
        <tissue evidence="1">Muscle</tissue>
    </source>
</reference>
<evidence type="ECO:0000313" key="1">
    <source>
        <dbReference type="EMBL" id="KAJ8038751.1"/>
    </source>
</evidence>
<evidence type="ECO:0000313" key="2">
    <source>
        <dbReference type="Proteomes" id="UP001152320"/>
    </source>
</evidence>
<sequence length="72" mass="8444">MAYYFLFNHLGSRGAEQMESTPRGNVFLAHPKTRVFRAFHPSEEDQTLNSRNLFFQPLCDVDLKGEHVRWCV</sequence>
<proteinExistence type="predicted"/>
<keyword evidence="2" id="KW-1185">Reference proteome</keyword>
<accession>A0A9Q1C6F1</accession>
<dbReference type="Proteomes" id="UP001152320">
    <property type="component" value="Chromosome 7"/>
</dbReference>
<comment type="caution">
    <text evidence="1">The sequence shown here is derived from an EMBL/GenBank/DDBJ whole genome shotgun (WGS) entry which is preliminary data.</text>
</comment>
<dbReference type="EMBL" id="JAIZAY010000007">
    <property type="protein sequence ID" value="KAJ8038751.1"/>
    <property type="molecule type" value="Genomic_DNA"/>
</dbReference>
<organism evidence="1 2">
    <name type="scientific">Holothuria leucospilota</name>
    <name type="common">Black long sea cucumber</name>
    <name type="synonym">Mertensiothuria leucospilota</name>
    <dbReference type="NCBI Taxonomy" id="206669"/>
    <lineage>
        <taxon>Eukaryota</taxon>
        <taxon>Metazoa</taxon>
        <taxon>Echinodermata</taxon>
        <taxon>Eleutherozoa</taxon>
        <taxon>Echinozoa</taxon>
        <taxon>Holothuroidea</taxon>
        <taxon>Aspidochirotacea</taxon>
        <taxon>Aspidochirotida</taxon>
        <taxon>Holothuriidae</taxon>
        <taxon>Holothuria</taxon>
    </lineage>
</organism>
<protein>
    <submittedName>
        <fullName evidence="1">Uncharacterized protein</fullName>
    </submittedName>
</protein>